<name>A0A9P4M8A8_9PEZI</name>
<dbReference type="InterPro" id="IPR000868">
    <property type="entry name" value="Isochorismatase-like_dom"/>
</dbReference>
<dbReference type="OrthoDB" id="167809at2759"/>
<dbReference type="PANTHER" id="PTHR43540:SF9">
    <property type="entry name" value="FAMILY HYDROLASE, PUTATIVE (AFU_ORTHOLOGUE AFUA_2G08700)-RELATED"/>
    <property type="match status" value="1"/>
</dbReference>
<gene>
    <name evidence="5" type="ORF">NA57DRAFT_67301</name>
</gene>
<dbReference type="CDD" id="cd00431">
    <property type="entry name" value="cysteine_hydrolases"/>
    <property type="match status" value="1"/>
</dbReference>
<reference evidence="5" key="1">
    <citation type="journal article" date="2020" name="Stud. Mycol.">
        <title>101 Dothideomycetes genomes: a test case for predicting lifestyles and emergence of pathogens.</title>
        <authorList>
            <person name="Haridas S."/>
            <person name="Albert R."/>
            <person name="Binder M."/>
            <person name="Bloem J."/>
            <person name="Labutti K."/>
            <person name="Salamov A."/>
            <person name="Andreopoulos B."/>
            <person name="Baker S."/>
            <person name="Barry K."/>
            <person name="Bills G."/>
            <person name="Bluhm B."/>
            <person name="Cannon C."/>
            <person name="Castanera R."/>
            <person name="Culley D."/>
            <person name="Daum C."/>
            <person name="Ezra D."/>
            <person name="Gonzalez J."/>
            <person name="Henrissat B."/>
            <person name="Kuo A."/>
            <person name="Liang C."/>
            <person name="Lipzen A."/>
            <person name="Lutzoni F."/>
            <person name="Magnuson J."/>
            <person name="Mondo S."/>
            <person name="Nolan M."/>
            <person name="Ohm R."/>
            <person name="Pangilinan J."/>
            <person name="Park H.-J."/>
            <person name="Ramirez L."/>
            <person name="Alfaro M."/>
            <person name="Sun H."/>
            <person name="Tritt A."/>
            <person name="Yoshinaga Y."/>
            <person name="Zwiers L.-H."/>
            <person name="Turgeon B."/>
            <person name="Goodwin S."/>
            <person name="Spatafora J."/>
            <person name="Crous P."/>
            <person name="Grigoriev I."/>
        </authorList>
    </citation>
    <scope>NUCLEOTIDE SEQUENCE</scope>
    <source>
        <strain evidence="5">CBS 133067</strain>
    </source>
</reference>
<evidence type="ECO:0000313" key="6">
    <source>
        <dbReference type="Proteomes" id="UP000799772"/>
    </source>
</evidence>
<accession>A0A9P4M8A8</accession>
<evidence type="ECO:0000256" key="3">
    <source>
        <dbReference type="SAM" id="MobiDB-lite"/>
    </source>
</evidence>
<proteinExistence type="inferred from homology"/>
<dbReference type="GO" id="GO:0016787">
    <property type="term" value="F:hydrolase activity"/>
    <property type="evidence" value="ECO:0007669"/>
    <property type="project" value="UniProtKB-KW"/>
</dbReference>
<evidence type="ECO:0000313" key="5">
    <source>
        <dbReference type="EMBL" id="KAF2096624.1"/>
    </source>
</evidence>
<organism evidence="5 6">
    <name type="scientific">Rhizodiscina lignyota</name>
    <dbReference type="NCBI Taxonomy" id="1504668"/>
    <lineage>
        <taxon>Eukaryota</taxon>
        <taxon>Fungi</taxon>
        <taxon>Dikarya</taxon>
        <taxon>Ascomycota</taxon>
        <taxon>Pezizomycotina</taxon>
        <taxon>Dothideomycetes</taxon>
        <taxon>Pleosporomycetidae</taxon>
        <taxon>Aulographales</taxon>
        <taxon>Rhizodiscinaceae</taxon>
        <taxon>Rhizodiscina</taxon>
    </lineage>
</organism>
<dbReference type="InterPro" id="IPR036380">
    <property type="entry name" value="Isochorismatase-like_sf"/>
</dbReference>
<dbReference type="AlphaFoldDB" id="A0A9P4M8A8"/>
<dbReference type="InterPro" id="IPR050272">
    <property type="entry name" value="Isochorismatase-like_hydrls"/>
</dbReference>
<dbReference type="SUPFAM" id="SSF52499">
    <property type="entry name" value="Isochorismatase-like hydrolases"/>
    <property type="match status" value="1"/>
</dbReference>
<sequence>MTATSSEVVAEAQRSHRSVQVSNTEPYHWPCEGDFNSRTTALVLVDMQRDFCCEGGYLDHQGYDISATRAIIPKLRSLLTAFRKAGYQVYHTREGHRADLASLSKREKWRSRNNPSGIGIGDEGPLGRLLIRGENGHDTIAEFYPIEGEPVIDKPGKGAFTYTDFDLLLRNRGIKNLVFGGVTTDVCVSTIMREANDRGYDCLILEDGCAAAEKSVHDATIQGVKMEGGVFGAVGFVEDVKNAVA</sequence>
<dbReference type="Proteomes" id="UP000799772">
    <property type="component" value="Unassembled WGS sequence"/>
</dbReference>
<comment type="similarity">
    <text evidence="1">Belongs to the isochorismatase family.</text>
</comment>
<evidence type="ECO:0000256" key="2">
    <source>
        <dbReference type="ARBA" id="ARBA00022801"/>
    </source>
</evidence>
<dbReference type="EMBL" id="ML978129">
    <property type="protein sequence ID" value="KAF2096624.1"/>
    <property type="molecule type" value="Genomic_DNA"/>
</dbReference>
<comment type="caution">
    <text evidence="5">The sequence shown here is derived from an EMBL/GenBank/DDBJ whole genome shotgun (WGS) entry which is preliminary data.</text>
</comment>
<feature type="region of interest" description="Disordered" evidence="3">
    <location>
        <begin position="1"/>
        <end position="22"/>
    </location>
</feature>
<keyword evidence="2" id="KW-0378">Hydrolase</keyword>
<dbReference type="Gene3D" id="3.40.50.850">
    <property type="entry name" value="Isochorismatase-like"/>
    <property type="match status" value="1"/>
</dbReference>
<dbReference type="Pfam" id="PF00857">
    <property type="entry name" value="Isochorismatase"/>
    <property type="match status" value="1"/>
</dbReference>
<feature type="domain" description="Isochorismatase-like" evidence="4">
    <location>
        <begin position="40"/>
        <end position="228"/>
    </location>
</feature>
<dbReference type="PANTHER" id="PTHR43540">
    <property type="entry name" value="PEROXYUREIDOACRYLATE/UREIDOACRYLATE AMIDOHYDROLASE-RELATED"/>
    <property type="match status" value="1"/>
</dbReference>
<protein>
    <submittedName>
        <fullName evidence="5">Isochorismatase</fullName>
    </submittedName>
</protein>
<keyword evidence="6" id="KW-1185">Reference proteome</keyword>
<evidence type="ECO:0000259" key="4">
    <source>
        <dbReference type="Pfam" id="PF00857"/>
    </source>
</evidence>
<evidence type="ECO:0000256" key="1">
    <source>
        <dbReference type="ARBA" id="ARBA00006336"/>
    </source>
</evidence>